<evidence type="ECO:0000256" key="1">
    <source>
        <dbReference type="SAM" id="MobiDB-lite"/>
    </source>
</evidence>
<name>A0A192YA51_9CAUD</name>
<sequence>MMGRIDLMCFSPKVKVPKMDTNQIRAIEPAPLTQEVSSVEFGGSSDETDTEGTEVSGRKDLKVERDDSVAKYKASDTGSARMKSSIRKSAFGGKK</sequence>
<dbReference type="RefSeq" id="YP_009291504.1">
    <property type="nucleotide sequence ID" value="NC_031114.1"/>
</dbReference>
<evidence type="ECO:0000313" key="3">
    <source>
        <dbReference type="Proteomes" id="UP000203606"/>
    </source>
</evidence>
<dbReference type="EMBL" id="KU927499">
    <property type="protein sequence ID" value="ANM45751.1"/>
    <property type="molecule type" value="Genomic_DNA"/>
</dbReference>
<reference evidence="2 3" key="1">
    <citation type="submission" date="2016-03" db="EMBL/GenBank/DDBJ databases">
        <title>Complete Genome Sequences of two Bacteriophages infecting Shiga-Toxin producing Escherichia coli.</title>
        <authorList>
            <person name="Paradiso R."/>
            <person name="Orsini M."/>
            <person name="Borriello G."/>
            <person name="Galiero G."/>
        </authorList>
    </citation>
    <scope>NUCLEOTIDE SEQUENCE [LARGE SCALE GENOMIC DNA]</scope>
</reference>
<feature type="region of interest" description="Disordered" evidence="1">
    <location>
        <begin position="26"/>
        <end position="95"/>
    </location>
</feature>
<organism evidence="2 3">
    <name type="scientific">Escherichia phage 64795_ec1</name>
    <dbReference type="NCBI Taxonomy" id="1837842"/>
    <lineage>
        <taxon>Viruses</taxon>
        <taxon>Duplodnaviria</taxon>
        <taxon>Heunggongvirae</taxon>
        <taxon>Uroviricota</taxon>
        <taxon>Caudoviricetes</taxon>
        <taxon>Autographivirales</taxon>
        <taxon>Autotranscriptaviridae</taxon>
        <taxon>Studiervirinae</taxon>
        <taxon>Teseptimavirus</taxon>
        <taxon>Teseptimavirus tv64795ec1</taxon>
    </lineage>
</organism>
<evidence type="ECO:0000313" key="2">
    <source>
        <dbReference type="EMBL" id="ANM45751.1"/>
    </source>
</evidence>
<dbReference type="Pfam" id="PF17570">
    <property type="entry name" value="T7-like_gp67"/>
    <property type="match status" value="1"/>
</dbReference>
<dbReference type="KEGG" id="vg:29068355"/>
<keyword evidence="3" id="KW-1185">Reference proteome</keyword>
<protein>
    <submittedName>
        <fullName evidence="2">Uncharacterized protein</fullName>
    </submittedName>
</protein>
<dbReference type="OrthoDB" id="22390at10239"/>
<dbReference type="InterPro" id="IPR020134">
    <property type="entry name" value="Phage_T7-like_6.7"/>
</dbReference>
<dbReference type="GeneID" id="29068355"/>
<proteinExistence type="predicted"/>
<feature type="compositionally biased region" description="Basic and acidic residues" evidence="1">
    <location>
        <begin position="56"/>
        <end position="74"/>
    </location>
</feature>
<dbReference type="Proteomes" id="UP000203606">
    <property type="component" value="Segment"/>
</dbReference>
<accession>A0A192YA51</accession>